<dbReference type="OrthoDB" id="5554229at2759"/>
<name>A0A5A7UID4_CUCMM</name>
<dbReference type="AlphaFoldDB" id="A0A5A7UID4"/>
<evidence type="ECO:0000313" key="2">
    <source>
        <dbReference type="Proteomes" id="UP000321393"/>
    </source>
</evidence>
<proteinExistence type="predicted"/>
<reference evidence="1 2" key="1">
    <citation type="submission" date="2019-08" db="EMBL/GenBank/DDBJ databases">
        <title>Draft genome sequences of two oriental melons (Cucumis melo L. var makuwa).</title>
        <authorList>
            <person name="Kwon S.-Y."/>
        </authorList>
    </citation>
    <scope>NUCLEOTIDE SEQUENCE [LARGE SCALE GENOMIC DNA]</scope>
    <source>
        <strain evidence="2">cv. SW 3</strain>
        <tissue evidence="1">Leaf</tissue>
    </source>
</reference>
<dbReference type="EMBL" id="SSTE01008830">
    <property type="protein sequence ID" value="KAA0054708.1"/>
    <property type="molecule type" value="Genomic_DNA"/>
</dbReference>
<accession>A0A5A7UID4</accession>
<organism evidence="1 2">
    <name type="scientific">Cucumis melo var. makuwa</name>
    <name type="common">Oriental melon</name>
    <dbReference type="NCBI Taxonomy" id="1194695"/>
    <lineage>
        <taxon>Eukaryota</taxon>
        <taxon>Viridiplantae</taxon>
        <taxon>Streptophyta</taxon>
        <taxon>Embryophyta</taxon>
        <taxon>Tracheophyta</taxon>
        <taxon>Spermatophyta</taxon>
        <taxon>Magnoliopsida</taxon>
        <taxon>eudicotyledons</taxon>
        <taxon>Gunneridae</taxon>
        <taxon>Pentapetalae</taxon>
        <taxon>rosids</taxon>
        <taxon>fabids</taxon>
        <taxon>Cucurbitales</taxon>
        <taxon>Cucurbitaceae</taxon>
        <taxon>Benincaseae</taxon>
        <taxon>Cucumis</taxon>
    </lineage>
</organism>
<gene>
    <name evidence="1" type="ORF">E6C27_scaffold24G005350</name>
</gene>
<evidence type="ECO:0000313" key="1">
    <source>
        <dbReference type="EMBL" id="KAA0054708.1"/>
    </source>
</evidence>
<comment type="caution">
    <text evidence="1">The sequence shown here is derived from an EMBL/GenBank/DDBJ whole genome shotgun (WGS) entry which is preliminary data.</text>
</comment>
<dbReference type="Proteomes" id="UP000321393">
    <property type="component" value="Unassembled WGS sequence"/>
</dbReference>
<sequence>MIDHHLPSWDEVLASLKSHLRQAQEQMKKFLDVHRHDVVFDIGDWVCLKIQLYRQRSLAKKRCEKWPPVFHVSQLKKAVGEKHWIQTEISMLNDQMEWMLEPKKVDQMRWSEAKGHY</sequence>
<protein>
    <submittedName>
        <fullName evidence="1">Ty3-gypsy retrotransposon protein</fullName>
    </submittedName>
</protein>